<evidence type="ECO:0000256" key="1">
    <source>
        <dbReference type="ARBA" id="ARBA00023122"/>
    </source>
</evidence>
<sequence>MNRPISDIMDKDVYTCHYSQTLEEAVKILVDKKVGGLTVIDDNRHVIGFISDGDIMKAVAKQKTRSIAGWNYSSMVLYDNESFEEKVEDLKKRNVMELATKRVFCVTLVQPIGEVAEILSSKKIKKIPIVTADGALVGVVRRSTIMRYIFNMLFNSDNARISNV</sequence>
<accession>A0AAC9QU18</accession>
<keyword evidence="1 2" id="KW-0129">CBS domain</keyword>
<name>A0AAC9QU18_EUBLI</name>
<feature type="domain" description="CBS" evidence="3">
    <location>
        <begin position="9"/>
        <end position="65"/>
    </location>
</feature>
<evidence type="ECO:0000259" key="3">
    <source>
        <dbReference type="PROSITE" id="PS51371"/>
    </source>
</evidence>
<reference evidence="5" key="1">
    <citation type="journal article" date="2017" name="Sci. Rep.">
        <title>Determination of the Genome and Primary Transcriptome of Syngas Fermenting Eubacterium limosum ATCC 8486.</title>
        <authorList>
            <person name="Song Y."/>
            <person name="Shin J."/>
            <person name="Jeong Y."/>
            <person name="Jin S."/>
            <person name="Lee J.K."/>
            <person name="Kim D.R."/>
            <person name="Kim S.C."/>
            <person name="Cho S."/>
            <person name="Cho B.K."/>
        </authorList>
    </citation>
    <scope>NUCLEOTIDE SEQUENCE [LARGE SCALE GENOMIC DNA]</scope>
    <source>
        <strain evidence="5">ATCC 8486</strain>
    </source>
</reference>
<dbReference type="SMART" id="SM00116">
    <property type="entry name" value="CBS"/>
    <property type="match status" value="2"/>
</dbReference>
<proteinExistence type="predicted"/>
<dbReference type="RefSeq" id="WP_038352678.1">
    <property type="nucleotide sequence ID" value="NZ_CP019962.1"/>
</dbReference>
<dbReference type="AlphaFoldDB" id="A0AAC9QU18"/>
<feature type="domain" description="CBS" evidence="3">
    <location>
        <begin position="99"/>
        <end position="156"/>
    </location>
</feature>
<dbReference type="InterPro" id="IPR000644">
    <property type="entry name" value="CBS_dom"/>
</dbReference>
<dbReference type="PANTHER" id="PTHR43080:SF2">
    <property type="entry name" value="CBS DOMAIN-CONTAINING PROTEIN"/>
    <property type="match status" value="1"/>
</dbReference>
<dbReference type="Proteomes" id="UP000192391">
    <property type="component" value="Chromosome"/>
</dbReference>
<dbReference type="PANTHER" id="PTHR43080">
    <property type="entry name" value="CBS DOMAIN-CONTAINING PROTEIN CBSX3, MITOCHONDRIAL"/>
    <property type="match status" value="1"/>
</dbReference>
<dbReference type="PROSITE" id="PS51371">
    <property type="entry name" value="CBS"/>
    <property type="match status" value="2"/>
</dbReference>
<dbReference type="InterPro" id="IPR046342">
    <property type="entry name" value="CBS_dom_sf"/>
</dbReference>
<evidence type="ECO:0000256" key="2">
    <source>
        <dbReference type="PROSITE-ProRule" id="PRU00703"/>
    </source>
</evidence>
<gene>
    <name evidence="4" type="ORF">B2M23_09785</name>
</gene>
<evidence type="ECO:0000313" key="4">
    <source>
        <dbReference type="EMBL" id="ARD65810.1"/>
    </source>
</evidence>
<dbReference type="SUPFAM" id="SSF54631">
    <property type="entry name" value="CBS-domain pair"/>
    <property type="match status" value="1"/>
</dbReference>
<organism evidence="4 5">
    <name type="scientific">Eubacterium limosum</name>
    <dbReference type="NCBI Taxonomy" id="1736"/>
    <lineage>
        <taxon>Bacteria</taxon>
        <taxon>Bacillati</taxon>
        <taxon>Bacillota</taxon>
        <taxon>Clostridia</taxon>
        <taxon>Eubacteriales</taxon>
        <taxon>Eubacteriaceae</taxon>
        <taxon>Eubacterium</taxon>
    </lineage>
</organism>
<dbReference type="KEGG" id="elim:B2M23_09785"/>
<protein>
    <submittedName>
        <fullName evidence="4">CBS domain-containing protein</fullName>
    </submittedName>
</protein>
<dbReference type="Gene3D" id="3.10.580.10">
    <property type="entry name" value="CBS-domain"/>
    <property type="match status" value="1"/>
</dbReference>
<dbReference type="EMBL" id="CP019962">
    <property type="protein sequence ID" value="ARD65810.1"/>
    <property type="molecule type" value="Genomic_DNA"/>
</dbReference>
<evidence type="ECO:0000313" key="5">
    <source>
        <dbReference type="Proteomes" id="UP000192391"/>
    </source>
</evidence>
<dbReference type="InterPro" id="IPR051257">
    <property type="entry name" value="Diverse_CBS-Domain"/>
</dbReference>
<dbReference type="Pfam" id="PF00571">
    <property type="entry name" value="CBS"/>
    <property type="match status" value="2"/>
</dbReference>